<dbReference type="EMBL" id="WNKX01000015">
    <property type="protein sequence ID" value="MTW12622.1"/>
    <property type="molecule type" value="Genomic_DNA"/>
</dbReference>
<accession>A0A6L6QJR9</accession>
<keyword evidence="1" id="KW-1133">Transmembrane helix</keyword>
<feature type="transmembrane region" description="Helical" evidence="1">
    <location>
        <begin position="137"/>
        <end position="155"/>
    </location>
</feature>
<dbReference type="SUPFAM" id="SSF49879">
    <property type="entry name" value="SMAD/FHA domain"/>
    <property type="match status" value="1"/>
</dbReference>
<dbReference type="InterPro" id="IPR032030">
    <property type="entry name" value="YscD_cytoplasmic_dom"/>
</dbReference>
<evidence type="ECO:0000313" key="3">
    <source>
        <dbReference type="EMBL" id="MTW12622.1"/>
    </source>
</evidence>
<gene>
    <name evidence="3" type="ORF">GM658_18595</name>
</gene>
<comment type="caution">
    <text evidence="3">The sequence shown here is derived from an EMBL/GenBank/DDBJ whole genome shotgun (WGS) entry which is preliminary data.</text>
</comment>
<keyword evidence="4" id="KW-1185">Reference proteome</keyword>
<protein>
    <recommendedName>
        <fullName evidence="2">YscD cytoplasmic domain-containing protein</fullName>
    </recommendedName>
</protein>
<dbReference type="InterPro" id="IPR008984">
    <property type="entry name" value="SMAD_FHA_dom_sf"/>
</dbReference>
<dbReference type="OrthoDB" id="9035799at2"/>
<dbReference type="Gene3D" id="2.60.200.20">
    <property type="match status" value="1"/>
</dbReference>
<sequence length="383" mass="40960">MAETLKSRTVRVVQGLQQGAEFTFDSGLSCVIGSDASCTAILLDENVAPRHCLLAIDHRGVHCSALDDSVRIGASMLEPGETARIFDYQTIEIGSASFAVRPADEEWEKGLAKAGSLLGSFAPGGNLRSPSRLLRSAVLVVVGFAASLSLAYAMMSPDRTEMTEARTREAREWLKSVAPVGSQLQLEVDSDHHLSVSGYVSTIYQRDLLAMSLHDSEYKARSDIHATEEIVASVARLARLGGISCLAKDAGAGVVTCANEVDTLEAASKLTSLAQQVPGLKALNVQVKKGEPVATPAPLVAEAAPPAALAVAAMEPAGAPLRMSKRFSSILIWKKNKWLIGAYGEKFAEGDEFNGIRIVKIELDQVEFQKGDRHYVFPLAALQ</sequence>
<dbReference type="Proteomes" id="UP000472320">
    <property type="component" value="Unassembled WGS sequence"/>
</dbReference>
<keyword evidence="1" id="KW-0472">Membrane</keyword>
<feature type="domain" description="YscD cytoplasmic" evidence="2">
    <location>
        <begin position="11"/>
        <end position="103"/>
    </location>
</feature>
<proteinExistence type="predicted"/>
<evidence type="ECO:0000259" key="2">
    <source>
        <dbReference type="Pfam" id="PF16697"/>
    </source>
</evidence>
<reference evidence="3 4" key="1">
    <citation type="submission" date="2019-11" db="EMBL/GenBank/DDBJ databases">
        <title>Type strains purchased from KCTC, JCM and DSMZ.</title>
        <authorList>
            <person name="Lu H."/>
        </authorList>
    </citation>
    <scope>NUCLEOTIDE SEQUENCE [LARGE SCALE GENOMIC DNA]</scope>
    <source>
        <strain evidence="3 4">JCM 31587</strain>
    </source>
</reference>
<evidence type="ECO:0000313" key="4">
    <source>
        <dbReference type="Proteomes" id="UP000472320"/>
    </source>
</evidence>
<dbReference type="Pfam" id="PF16697">
    <property type="entry name" value="Yop-YscD_cpl"/>
    <property type="match status" value="1"/>
</dbReference>
<organism evidence="3 4">
    <name type="scientific">Massilia eburnea</name>
    <dbReference type="NCBI Taxonomy" id="1776165"/>
    <lineage>
        <taxon>Bacteria</taxon>
        <taxon>Pseudomonadati</taxon>
        <taxon>Pseudomonadota</taxon>
        <taxon>Betaproteobacteria</taxon>
        <taxon>Burkholderiales</taxon>
        <taxon>Oxalobacteraceae</taxon>
        <taxon>Telluria group</taxon>
        <taxon>Massilia</taxon>
    </lineage>
</organism>
<dbReference type="AlphaFoldDB" id="A0A6L6QJR9"/>
<keyword evidence="1" id="KW-0812">Transmembrane</keyword>
<dbReference type="RefSeq" id="WP_155455552.1">
    <property type="nucleotide sequence ID" value="NZ_WNKX01000015.1"/>
</dbReference>
<evidence type="ECO:0000256" key="1">
    <source>
        <dbReference type="SAM" id="Phobius"/>
    </source>
</evidence>
<name>A0A6L6QJR9_9BURK</name>